<dbReference type="PRINTS" id="PR00160">
    <property type="entry name" value="GLUTAREDOXIN"/>
</dbReference>
<proteinExistence type="inferred from homology"/>
<comment type="similarity">
    <text evidence="2 5">Belongs to the glutaredoxin family.</text>
</comment>
<dbReference type="STRING" id="390807.SAMN04488095_3305"/>
<evidence type="ECO:0000256" key="5">
    <source>
        <dbReference type="RuleBase" id="RU364065"/>
    </source>
</evidence>
<evidence type="ECO:0000259" key="6">
    <source>
        <dbReference type="Pfam" id="PF00462"/>
    </source>
</evidence>
<sequence>MKAVEIYTQPRCGFCTAALRLLATKGAQVTEYDVSRMPGKRAEMMQRAKGRHTTPQIFVGDTFVGGCDDLFALQDAGKLDTLLKG</sequence>
<dbReference type="InterPro" id="IPR002109">
    <property type="entry name" value="Glutaredoxin"/>
</dbReference>
<dbReference type="PANTHER" id="PTHR45694:SF18">
    <property type="entry name" value="GLUTAREDOXIN-1-RELATED"/>
    <property type="match status" value="1"/>
</dbReference>
<reference evidence="7 8" key="1">
    <citation type="submission" date="2016-10" db="EMBL/GenBank/DDBJ databases">
        <authorList>
            <person name="de Groot N.N."/>
        </authorList>
    </citation>
    <scope>NUCLEOTIDE SEQUENCE [LARGE SCALE GENOMIC DNA]</scope>
    <source>
        <strain evidence="7 8">DSM 19073</strain>
    </source>
</reference>
<dbReference type="InterPro" id="IPR014025">
    <property type="entry name" value="Glutaredoxin_subgr"/>
</dbReference>
<dbReference type="EMBL" id="FORA01000005">
    <property type="protein sequence ID" value="SFJ66297.1"/>
    <property type="molecule type" value="Genomic_DNA"/>
</dbReference>
<evidence type="ECO:0000256" key="1">
    <source>
        <dbReference type="ARBA" id="ARBA00002549"/>
    </source>
</evidence>
<dbReference type="RefSeq" id="WP_092783932.1">
    <property type="nucleotide sequence ID" value="NZ_FORA01000005.1"/>
</dbReference>
<keyword evidence="8" id="KW-1185">Reference proteome</keyword>
<dbReference type="PROSITE" id="PS51354">
    <property type="entry name" value="GLUTAREDOXIN_2"/>
    <property type="match status" value="1"/>
</dbReference>
<keyword evidence="5" id="KW-0676">Redox-active center</keyword>
<dbReference type="SUPFAM" id="SSF52833">
    <property type="entry name" value="Thioredoxin-like"/>
    <property type="match status" value="1"/>
</dbReference>
<dbReference type="Gene3D" id="3.40.30.10">
    <property type="entry name" value="Glutaredoxin"/>
    <property type="match status" value="1"/>
</dbReference>
<comment type="function">
    <text evidence="1 5">Has a glutathione-disulfide oxidoreductase activity in the presence of NADPH and glutathione reductase. Reduces low molecular weight disulfides and proteins.</text>
</comment>
<gene>
    <name evidence="7" type="ORF">SAMN04488095_3305</name>
</gene>
<evidence type="ECO:0000256" key="4">
    <source>
        <dbReference type="ARBA" id="ARBA00022982"/>
    </source>
</evidence>
<keyword evidence="3 5" id="KW-0813">Transport</keyword>
<dbReference type="InterPro" id="IPR036249">
    <property type="entry name" value="Thioredoxin-like_sf"/>
</dbReference>
<dbReference type="AlphaFoldDB" id="A0A1I3T9X5"/>
<dbReference type="GO" id="GO:0045454">
    <property type="term" value="P:cell redox homeostasis"/>
    <property type="evidence" value="ECO:0007669"/>
    <property type="project" value="InterPro"/>
</dbReference>
<keyword evidence="4 5" id="KW-0249">Electron transport</keyword>
<dbReference type="OrthoDB" id="9814618at2"/>
<dbReference type="NCBIfam" id="TIGR02181">
    <property type="entry name" value="GRX_bact"/>
    <property type="match status" value="1"/>
</dbReference>
<organism evidence="7 8">
    <name type="scientific">Jannaschia pohangensis</name>
    <dbReference type="NCBI Taxonomy" id="390807"/>
    <lineage>
        <taxon>Bacteria</taxon>
        <taxon>Pseudomonadati</taxon>
        <taxon>Pseudomonadota</taxon>
        <taxon>Alphaproteobacteria</taxon>
        <taxon>Rhodobacterales</taxon>
        <taxon>Roseobacteraceae</taxon>
        <taxon>Jannaschia</taxon>
    </lineage>
</organism>
<dbReference type="CDD" id="cd03418">
    <property type="entry name" value="GRX_GRXb_1_3_like"/>
    <property type="match status" value="1"/>
</dbReference>
<accession>A0A1I3T9X5</accession>
<keyword evidence="5" id="KW-0963">Cytoplasm</keyword>
<dbReference type="InterPro" id="IPR011900">
    <property type="entry name" value="GRX_bact"/>
</dbReference>
<dbReference type="GO" id="GO:0034599">
    <property type="term" value="P:cellular response to oxidative stress"/>
    <property type="evidence" value="ECO:0007669"/>
    <property type="project" value="TreeGrafter"/>
</dbReference>
<protein>
    <recommendedName>
        <fullName evidence="5">Glutaredoxin</fullName>
    </recommendedName>
</protein>
<evidence type="ECO:0000256" key="3">
    <source>
        <dbReference type="ARBA" id="ARBA00022448"/>
    </source>
</evidence>
<dbReference type="Pfam" id="PF00462">
    <property type="entry name" value="Glutaredoxin"/>
    <property type="match status" value="1"/>
</dbReference>
<dbReference type="GO" id="GO:0015038">
    <property type="term" value="F:glutathione disulfide oxidoreductase activity"/>
    <property type="evidence" value="ECO:0007669"/>
    <property type="project" value="UniProtKB-UniRule"/>
</dbReference>
<evidence type="ECO:0000313" key="7">
    <source>
        <dbReference type="EMBL" id="SFJ66297.1"/>
    </source>
</evidence>
<dbReference type="Proteomes" id="UP000199110">
    <property type="component" value="Unassembled WGS sequence"/>
</dbReference>
<evidence type="ECO:0000256" key="2">
    <source>
        <dbReference type="ARBA" id="ARBA00007787"/>
    </source>
</evidence>
<evidence type="ECO:0000313" key="8">
    <source>
        <dbReference type="Proteomes" id="UP000199110"/>
    </source>
</evidence>
<dbReference type="PANTHER" id="PTHR45694">
    <property type="entry name" value="GLUTAREDOXIN 2"/>
    <property type="match status" value="1"/>
</dbReference>
<feature type="domain" description="Glutaredoxin" evidence="6">
    <location>
        <begin position="4"/>
        <end position="64"/>
    </location>
</feature>
<name>A0A1I3T9X5_9RHOB</name>
<dbReference type="GO" id="GO:0005737">
    <property type="term" value="C:cytoplasm"/>
    <property type="evidence" value="ECO:0007669"/>
    <property type="project" value="TreeGrafter"/>
</dbReference>